<feature type="binding site" evidence="9">
    <location>
        <position position="163"/>
    </location>
    <ligand>
        <name>Mg(2+)</name>
        <dbReference type="ChEBI" id="CHEBI:18420"/>
        <label>1</label>
    </ligand>
</feature>
<dbReference type="GO" id="GO:0042732">
    <property type="term" value="P:D-xylose metabolic process"/>
    <property type="evidence" value="ECO:0007669"/>
    <property type="project" value="UniProtKB-UniRule"/>
</dbReference>
<comment type="caution">
    <text evidence="12">The sequence shown here is derived from an EMBL/GenBank/DDBJ whole genome shotgun (WGS) entry which is preliminary data.</text>
</comment>
<dbReference type="NCBIfam" id="TIGR02630">
    <property type="entry name" value="xylose_isom_A"/>
    <property type="match status" value="1"/>
</dbReference>
<name>A0A9X0QBU9_9BACT</name>
<gene>
    <name evidence="9" type="primary">xylA</name>
    <name evidence="12" type="ORF">HDF14_001117</name>
</gene>
<dbReference type="GO" id="GO:0000287">
    <property type="term" value="F:magnesium ion binding"/>
    <property type="evidence" value="ECO:0007669"/>
    <property type="project" value="UniProtKB-UniRule"/>
</dbReference>
<dbReference type="HAMAP" id="MF_00455">
    <property type="entry name" value="Xylose_isom_A"/>
    <property type="match status" value="1"/>
</dbReference>
<evidence type="ECO:0000256" key="7">
    <source>
        <dbReference type="ARBA" id="ARBA00023277"/>
    </source>
</evidence>
<comment type="catalytic activity">
    <reaction evidence="8 9 10">
        <text>alpha-D-xylose = alpha-D-xylulofuranose</text>
        <dbReference type="Rhea" id="RHEA:22816"/>
        <dbReference type="ChEBI" id="CHEBI:28518"/>
        <dbReference type="ChEBI" id="CHEBI:188998"/>
        <dbReference type="EC" id="5.3.1.5"/>
    </reaction>
</comment>
<dbReference type="EMBL" id="JACHEB010000002">
    <property type="protein sequence ID" value="MBB5327512.1"/>
    <property type="molecule type" value="Genomic_DNA"/>
</dbReference>
<dbReference type="GO" id="GO:0005737">
    <property type="term" value="C:cytoplasm"/>
    <property type="evidence" value="ECO:0007669"/>
    <property type="project" value="UniProtKB-SubCell"/>
</dbReference>
<keyword evidence="9" id="KW-0460">Magnesium</keyword>
<evidence type="ECO:0000256" key="9">
    <source>
        <dbReference type="HAMAP-Rule" id="MF_00455"/>
    </source>
</evidence>
<evidence type="ECO:0000256" key="5">
    <source>
        <dbReference type="ARBA" id="ARBA00022723"/>
    </source>
</evidence>
<evidence type="ECO:0000256" key="6">
    <source>
        <dbReference type="ARBA" id="ARBA00023235"/>
    </source>
</evidence>
<feature type="active site" evidence="9">
    <location>
        <position position="32"/>
    </location>
</feature>
<reference evidence="12 13" key="1">
    <citation type="submission" date="2020-08" db="EMBL/GenBank/DDBJ databases">
        <title>Genomic Encyclopedia of Type Strains, Phase IV (KMG-V): Genome sequencing to study the core and pangenomes of soil and plant-associated prokaryotes.</title>
        <authorList>
            <person name="Whitman W."/>
        </authorList>
    </citation>
    <scope>NUCLEOTIDE SEQUENCE [LARGE SCALE GENOMIC DNA]</scope>
    <source>
        <strain evidence="12 13">X5P2</strain>
    </source>
</reference>
<dbReference type="InterPro" id="IPR013452">
    <property type="entry name" value="Xylose_isom_bac"/>
</dbReference>
<dbReference type="Gene3D" id="3.20.20.150">
    <property type="entry name" value="Divalent-metal-dependent TIM barrel enzymes"/>
    <property type="match status" value="1"/>
</dbReference>
<keyword evidence="5 9" id="KW-0479">Metal-binding</keyword>
<dbReference type="PROSITE" id="PS51415">
    <property type="entry name" value="XYLOSE_ISOMERASE"/>
    <property type="match status" value="1"/>
</dbReference>
<evidence type="ECO:0000313" key="12">
    <source>
        <dbReference type="EMBL" id="MBB5327512.1"/>
    </source>
</evidence>
<dbReference type="SUPFAM" id="SSF51658">
    <property type="entry name" value="Xylose isomerase-like"/>
    <property type="match status" value="1"/>
</dbReference>
<sequence length="369" mass="40936">MLDSDAMNAARNKADAAFDLFRVLDLPFYTFHDRDIAPEGDSLAESLRNFHVMAEYLADKMSTHKTKLLWGTANLFSHPRFMAGAATNPDPEVFAWSATTVKHCMDVTKSLGGENYVLWGGREGYETLLNTNMGQEFEQLGRFLTLVVEYKHKIGFEGQILIEPKPKEPTAHQYDFDVATVYGLLKKFGLESEVAVNIEANHALLAGHSFEHEIATAATLGIFGSLDMNRGDPLLGWDTDQFPNDLQATTMAMYQVIKAGGIGKGGLNFDAKVRRQSFDPEDLIHAHIGGVDLCARAFLLAAQIVEDGRYAQILSERYSGWQTPQAQSMLRGDLTLDQIASATEARGVNPKPRSGKQELLESFLGRMIW</sequence>
<keyword evidence="9" id="KW-0963">Cytoplasm</keyword>
<feature type="binding site" evidence="9">
    <location>
        <position position="240"/>
    </location>
    <ligand>
        <name>Mg(2+)</name>
        <dbReference type="ChEBI" id="CHEBI:18420"/>
        <label>2</label>
    </ligand>
</feature>
<dbReference type="AlphaFoldDB" id="A0A9X0QBU9"/>
<comment type="cofactor">
    <cofactor evidence="9">
        <name>Mg(2+)</name>
        <dbReference type="ChEBI" id="CHEBI:18420"/>
    </cofactor>
    <text evidence="9">Binds 2 magnesium ions per subunit.</text>
</comment>
<evidence type="ECO:0000256" key="8">
    <source>
        <dbReference type="ARBA" id="ARBA00033659"/>
    </source>
</evidence>
<keyword evidence="4 9" id="KW-0859">Xylose metabolism</keyword>
<comment type="subunit">
    <text evidence="2 9 11">Homotetramer.</text>
</comment>
<feature type="binding site" evidence="9">
    <location>
        <position position="227"/>
    </location>
    <ligand>
        <name>Mg(2+)</name>
        <dbReference type="ChEBI" id="CHEBI:18420"/>
        <label>1</label>
    </ligand>
</feature>
<dbReference type="PANTHER" id="PTHR48408">
    <property type="match status" value="1"/>
</dbReference>
<feature type="binding site" evidence="9">
    <location>
        <position position="270"/>
    </location>
    <ligand>
        <name>Mg(2+)</name>
        <dbReference type="ChEBI" id="CHEBI:18420"/>
        <label>1</label>
    </ligand>
</feature>
<dbReference type="NCBIfam" id="NF003998">
    <property type="entry name" value="PRK05474.1"/>
    <property type="match status" value="1"/>
</dbReference>
<evidence type="ECO:0000256" key="11">
    <source>
        <dbReference type="RuleBase" id="RU000610"/>
    </source>
</evidence>
<evidence type="ECO:0000313" key="13">
    <source>
        <dbReference type="Proteomes" id="UP000535182"/>
    </source>
</evidence>
<feature type="binding site" evidence="9">
    <location>
        <position position="202"/>
    </location>
    <ligand>
        <name>Mg(2+)</name>
        <dbReference type="ChEBI" id="CHEBI:18420"/>
        <label>2</label>
    </ligand>
</feature>
<evidence type="ECO:0000256" key="10">
    <source>
        <dbReference type="RuleBase" id="RU000609"/>
    </source>
</evidence>
<proteinExistence type="inferred from homology"/>
<dbReference type="PANTHER" id="PTHR48408:SF1">
    <property type="entry name" value="XYLOSE ISOMERASE"/>
    <property type="match status" value="1"/>
</dbReference>
<dbReference type="PRINTS" id="PR00688">
    <property type="entry name" value="XYLOSISMRASE"/>
</dbReference>
<organism evidence="12 13">
    <name type="scientific">Tunturiibacter gelidiferens</name>
    <dbReference type="NCBI Taxonomy" id="3069689"/>
    <lineage>
        <taxon>Bacteria</taxon>
        <taxon>Pseudomonadati</taxon>
        <taxon>Acidobacteriota</taxon>
        <taxon>Terriglobia</taxon>
        <taxon>Terriglobales</taxon>
        <taxon>Acidobacteriaceae</taxon>
        <taxon>Tunturiibacter</taxon>
    </lineage>
</organism>
<protein>
    <recommendedName>
        <fullName evidence="3 9">Xylose isomerase</fullName>
        <ecNumber evidence="3 9">5.3.1.5</ecNumber>
    </recommendedName>
</protein>
<keyword evidence="13" id="KW-1185">Reference proteome</keyword>
<feature type="binding site" evidence="9">
    <location>
        <position position="199"/>
    </location>
    <ligand>
        <name>Mg(2+)</name>
        <dbReference type="ChEBI" id="CHEBI:18420"/>
        <label>2</label>
    </ligand>
</feature>
<feature type="active site" evidence="9">
    <location>
        <position position="35"/>
    </location>
</feature>
<comment type="subcellular location">
    <subcellularLocation>
        <location evidence="9 11">Cytoplasm</location>
    </subcellularLocation>
</comment>
<feature type="binding site" evidence="9">
    <location>
        <position position="238"/>
    </location>
    <ligand>
        <name>Mg(2+)</name>
        <dbReference type="ChEBI" id="CHEBI:18420"/>
        <label>2</label>
    </ligand>
</feature>
<dbReference type="GO" id="GO:0009045">
    <property type="term" value="F:xylose isomerase activity"/>
    <property type="evidence" value="ECO:0007669"/>
    <property type="project" value="UniProtKB-UniRule"/>
</dbReference>
<evidence type="ECO:0000256" key="1">
    <source>
        <dbReference type="ARBA" id="ARBA00005765"/>
    </source>
</evidence>
<evidence type="ECO:0000256" key="3">
    <source>
        <dbReference type="ARBA" id="ARBA00011958"/>
    </source>
</evidence>
<dbReference type="InterPro" id="IPR036237">
    <property type="entry name" value="Xyl_isomerase-like_sf"/>
</dbReference>
<evidence type="ECO:0000256" key="4">
    <source>
        <dbReference type="ARBA" id="ARBA00022629"/>
    </source>
</evidence>
<evidence type="ECO:0000256" key="2">
    <source>
        <dbReference type="ARBA" id="ARBA00011881"/>
    </source>
</evidence>
<dbReference type="Proteomes" id="UP000535182">
    <property type="component" value="Unassembled WGS sequence"/>
</dbReference>
<dbReference type="EC" id="5.3.1.5" evidence="3 9"/>
<feature type="binding site" evidence="9">
    <location>
        <position position="199"/>
    </location>
    <ligand>
        <name>Mg(2+)</name>
        <dbReference type="ChEBI" id="CHEBI:18420"/>
        <label>1</label>
    </ligand>
</feature>
<accession>A0A9X0QBU9</accession>
<dbReference type="InterPro" id="IPR001998">
    <property type="entry name" value="Xylose_isomerase"/>
</dbReference>
<comment type="similarity">
    <text evidence="1 9 10">Belongs to the xylose isomerase family.</text>
</comment>
<keyword evidence="7 9" id="KW-0119">Carbohydrate metabolism</keyword>
<keyword evidence="6 9" id="KW-0413">Isomerase</keyword>